<evidence type="ECO:0000256" key="1">
    <source>
        <dbReference type="ARBA" id="ARBA00004651"/>
    </source>
</evidence>
<feature type="transmembrane region" description="Helical" evidence="7">
    <location>
        <begin position="317"/>
        <end position="340"/>
    </location>
</feature>
<evidence type="ECO:0000259" key="8">
    <source>
        <dbReference type="Pfam" id="PF06738"/>
    </source>
</evidence>
<dbReference type="PANTHER" id="PTHR34390">
    <property type="entry name" value="UPF0442 PROTEIN YJJB-RELATED"/>
    <property type="match status" value="1"/>
</dbReference>
<keyword evidence="2" id="KW-1003">Cell membrane</keyword>
<dbReference type="PANTHER" id="PTHR34390:SF2">
    <property type="entry name" value="SUCCINATE TRANSPORTER SUBUNIT YJJP-RELATED"/>
    <property type="match status" value="1"/>
</dbReference>
<dbReference type="Pfam" id="PF06738">
    <property type="entry name" value="ThrE"/>
    <property type="match status" value="1"/>
</dbReference>
<dbReference type="InterPro" id="IPR050539">
    <property type="entry name" value="ThrE_Dicarb/AminoAcid_Exp"/>
</dbReference>
<evidence type="ECO:0000256" key="4">
    <source>
        <dbReference type="ARBA" id="ARBA00022989"/>
    </source>
</evidence>
<gene>
    <name evidence="9" type="ORF">D1832_08995</name>
</gene>
<feature type="transmembrane region" description="Helical" evidence="7">
    <location>
        <begin position="117"/>
        <end position="137"/>
    </location>
</feature>
<dbReference type="EMBL" id="QWLM01000009">
    <property type="protein sequence ID" value="RHW45515.1"/>
    <property type="molecule type" value="Genomic_DNA"/>
</dbReference>
<feature type="transmembrane region" description="Helical" evidence="7">
    <location>
        <begin position="169"/>
        <end position="191"/>
    </location>
</feature>
<comment type="caution">
    <text evidence="9">The sequence shown here is derived from an EMBL/GenBank/DDBJ whole genome shotgun (WGS) entry which is preliminary data.</text>
</comment>
<evidence type="ECO:0000313" key="10">
    <source>
        <dbReference type="Proteomes" id="UP000285376"/>
    </source>
</evidence>
<feature type="transmembrane region" description="Helical" evidence="7">
    <location>
        <begin position="143"/>
        <end position="162"/>
    </location>
</feature>
<dbReference type="RefSeq" id="WP_118913571.1">
    <property type="nucleotide sequence ID" value="NZ_CBCRVH010000010.1"/>
</dbReference>
<feature type="transmembrane region" description="Helical" evidence="7">
    <location>
        <begin position="203"/>
        <end position="224"/>
    </location>
</feature>
<keyword evidence="5 7" id="KW-0472">Membrane</keyword>
<evidence type="ECO:0000256" key="3">
    <source>
        <dbReference type="ARBA" id="ARBA00022692"/>
    </source>
</evidence>
<evidence type="ECO:0000256" key="2">
    <source>
        <dbReference type="ARBA" id="ARBA00022475"/>
    </source>
</evidence>
<feature type="transmembrane region" description="Helical" evidence="7">
    <location>
        <begin position="384"/>
        <end position="405"/>
    </location>
</feature>
<dbReference type="InterPro" id="IPR010619">
    <property type="entry name" value="ThrE-like_N"/>
</dbReference>
<dbReference type="AlphaFoldDB" id="A0A417Z5H5"/>
<dbReference type="GO" id="GO:0022857">
    <property type="term" value="F:transmembrane transporter activity"/>
    <property type="evidence" value="ECO:0007669"/>
    <property type="project" value="InterPro"/>
</dbReference>
<comment type="similarity">
    <text evidence="6">Belongs to the ThrE exporter (TC 2.A.79) family.</text>
</comment>
<feature type="transmembrane region" description="Helical" evidence="7">
    <location>
        <begin position="347"/>
        <end position="372"/>
    </location>
</feature>
<evidence type="ECO:0000256" key="6">
    <source>
        <dbReference type="ARBA" id="ARBA00034125"/>
    </source>
</evidence>
<proteinExistence type="inferred from homology"/>
<evidence type="ECO:0000313" key="9">
    <source>
        <dbReference type="EMBL" id="RHW45515.1"/>
    </source>
</evidence>
<organism evidence="9 10">
    <name type="scientific">Dermacoccus abyssi</name>
    <dbReference type="NCBI Taxonomy" id="322596"/>
    <lineage>
        <taxon>Bacteria</taxon>
        <taxon>Bacillati</taxon>
        <taxon>Actinomycetota</taxon>
        <taxon>Actinomycetes</taxon>
        <taxon>Micrococcales</taxon>
        <taxon>Dermacoccaceae</taxon>
        <taxon>Dermacoccus</taxon>
    </lineage>
</organism>
<sequence length="427" mass="43989">MTASPDALTDAQTRQLLVYLAAAHMAGGAGAHEATEDVVRAARAIGLPGAQINATPDGVTLSLGHGAAATFESVEGSLRLDQTARVAAIQHGLETGALTPTAALDALKGLRAQRARFPVTGMYLGGFTVAAGIAGILQPTWPSVLFAAVASPITIALIRLTGRRLVPSALLPLFAGFLVAAAAFAAFQAGFITSPLRTMLPPVAVLLPGALLVTGLSELVAGAMVSGASRLAYGTTQLVMFAAGVAGASILLDVPPEAFANGRVDEIGPLAGFVGLFLLTLGICFMESVPRRLAPGVLFVTASTYVTQWSVQNWVDAPAWGGALAGAFVASFSAWVIALARPTMSRMVLFLPSFWLLVPGSLGLVTVTQLGIDPRESWPTAMNATSVVLAIALGLVFGTSAARALRFTIRRGLRRRADARAASTLVE</sequence>
<dbReference type="GO" id="GO:0015744">
    <property type="term" value="P:succinate transport"/>
    <property type="evidence" value="ECO:0007669"/>
    <property type="project" value="TreeGrafter"/>
</dbReference>
<feature type="domain" description="Threonine/serine exporter-like N-terminal" evidence="8">
    <location>
        <begin position="17"/>
        <end position="249"/>
    </location>
</feature>
<dbReference type="Proteomes" id="UP000285376">
    <property type="component" value="Unassembled WGS sequence"/>
</dbReference>
<accession>A0A417Z5H5</accession>
<feature type="transmembrane region" description="Helical" evidence="7">
    <location>
        <begin position="231"/>
        <end position="252"/>
    </location>
</feature>
<reference evidence="9 10" key="1">
    <citation type="submission" date="2018-08" db="EMBL/GenBank/DDBJ databases">
        <title>Whole genome sequence analysis of Dermacoccus abyssi bacteria isolated from Deep Mariana trench Micromonospora spp reveals genes involved in the environmental adaptation and production of secondary metabolites.</title>
        <authorList>
            <person name="Abdel-Mageed W.M."/>
            <person name="Lehri B."/>
            <person name="Nouioui I."/>
            <person name="Goodfellow I."/>
            <person name="Jaspars M."/>
            <person name="Karlyshev A."/>
        </authorList>
    </citation>
    <scope>NUCLEOTIDE SEQUENCE [LARGE SCALE GENOMIC DNA]</scope>
    <source>
        <strain evidence="9 10">MT1.1</strain>
    </source>
</reference>
<evidence type="ECO:0000256" key="7">
    <source>
        <dbReference type="SAM" id="Phobius"/>
    </source>
</evidence>
<comment type="subcellular location">
    <subcellularLocation>
        <location evidence="1">Cell membrane</location>
        <topology evidence="1">Multi-pass membrane protein</topology>
    </subcellularLocation>
</comment>
<keyword evidence="4 7" id="KW-1133">Transmembrane helix</keyword>
<feature type="transmembrane region" description="Helical" evidence="7">
    <location>
        <begin position="267"/>
        <end position="286"/>
    </location>
</feature>
<name>A0A417Z5H5_9MICO</name>
<evidence type="ECO:0000256" key="5">
    <source>
        <dbReference type="ARBA" id="ARBA00023136"/>
    </source>
</evidence>
<protein>
    <recommendedName>
        <fullName evidence="8">Threonine/serine exporter-like N-terminal domain-containing protein</fullName>
    </recommendedName>
</protein>
<feature type="transmembrane region" description="Helical" evidence="7">
    <location>
        <begin position="293"/>
        <end position="311"/>
    </location>
</feature>
<dbReference type="GO" id="GO:0005886">
    <property type="term" value="C:plasma membrane"/>
    <property type="evidence" value="ECO:0007669"/>
    <property type="project" value="UniProtKB-SubCell"/>
</dbReference>
<keyword evidence="3 7" id="KW-0812">Transmembrane</keyword>